<comment type="subcellular location">
    <subcellularLocation>
        <location evidence="1">Membrane</location>
        <topology evidence="1">Multi-pass membrane protein</topology>
    </subcellularLocation>
</comment>
<keyword evidence="3 6" id="KW-1133">Transmembrane helix</keyword>
<proteinExistence type="predicted"/>
<dbReference type="EMBL" id="CABVLU010000004">
    <property type="protein sequence ID" value="VVT56166.1"/>
    <property type="molecule type" value="Genomic_DNA"/>
</dbReference>
<evidence type="ECO:0000256" key="1">
    <source>
        <dbReference type="ARBA" id="ARBA00004141"/>
    </source>
</evidence>
<feature type="transmembrane region" description="Helical" evidence="6">
    <location>
        <begin position="460"/>
        <end position="480"/>
    </location>
</feature>
<evidence type="ECO:0000256" key="6">
    <source>
        <dbReference type="SAM" id="Phobius"/>
    </source>
</evidence>
<feature type="transmembrane region" description="Helical" evidence="6">
    <location>
        <begin position="419"/>
        <end position="439"/>
    </location>
</feature>
<dbReference type="PANTHER" id="PTHR11040:SF69">
    <property type="entry name" value="ZINC-REGULATED TRANSPORTER 2"/>
    <property type="match status" value="1"/>
</dbReference>
<dbReference type="GO" id="GO:0005886">
    <property type="term" value="C:plasma membrane"/>
    <property type="evidence" value="ECO:0007669"/>
    <property type="project" value="TreeGrafter"/>
</dbReference>
<feature type="transmembrane region" description="Helical" evidence="6">
    <location>
        <begin position="104"/>
        <end position="126"/>
    </location>
</feature>
<evidence type="ECO:0000256" key="5">
    <source>
        <dbReference type="SAM" id="MobiDB-lite"/>
    </source>
</evidence>
<evidence type="ECO:0000313" key="8">
    <source>
        <dbReference type="Proteomes" id="UP000398389"/>
    </source>
</evidence>
<keyword evidence="2 6" id="KW-0812">Transmembrane</keyword>
<keyword evidence="4 6" id="KW-0472">Membrane</keyword>
<feature type="compositionally biased region" description="Basic and acidic residues" evidence="5">
    <location>
        <begin position="180"/>
        <end position="190"/>
    </location>
</feature>
<organism evidence="7 8">
    <name type="scientific">Magnusiomyces paraingens</name>
    <dbReference type="NCBI Taxonomy" id="2606893"/>
    <lineage>
        <taxon>Eukaryota</taxon>
        <taxon>Fungi</taxon>
        <taxon>Dikarya</taxon>
        <taxon>Ascomycota</taxon>
        <taxon>Saccharomycotina</taxon>
        <taxon>Dipodascomycetes</taxon>
        <taxon>Dipodascales</taxon>
        <taxon>Dipodascaceae</taxon>
        <taxon>Magnusiomyces</taxon>
    </lineage>
</organism>
<dbReference type="Proteomes" id="UP000398389">
    <property type="component" value="Unassembled WGS sequence"/>
</dbReference>
<dbReference type="GeneID" id="43583688"/>
<evidence type="ECO:0000256" key="2">
    <source>
        <dbReference type="ARBA" id="ARBA00022692"/>
    </source>
</evidence>
<dbReference type="OrthoDB" id="448280at2759"/>
<evidence type="ECO:0000256" key="4">
    <source>
        <dbReference type="ARBA" id="ARBA00023136"/>
    </source>
</evidence>
<dbReference type="InterPro" id="IPR003689">
    <property type="entry name" value="ZIP"/>
</dbReference>
<sequence length="481" mass="52414">MDQTALSQVLQNFLVLHQPDSIAHSSDLLSAAISSALADIAQETSTNTTDTASAAALKCQIGNDFNGHMSLRISSIFVILVAGSFGALFPVISSNSRHVNIHPIFFFVAKYFGSGVIVATALIHLLQPGSIALSNPCLGPSWLIYPYAYGIALVSLFATFLVELLSRRYLEKRGITHSHGDSGFEHHHDQNQNQDFSNHTHPLPEDDHAHNHPEHHHHQHIVDLEGQEGHIHTHSDFRNNNNGRHFPVDDRILNSSLSNCKDDHNEEIFPCDYSSRSLSTTSNLSGGVVEIANNASPNSAVAISPEQDAAQERAKERGLAMQLGSIFILEFGILFHSIFIGLSLAVSGNEFTSLYIVLVFHQLFEGLGLGTRIALAPWPHKKWWLPWALCVAFGLTTPIAIAIGLGVRNSYPPGSYHALVINGVFDSISAGILLYVGLVELIGSEFMHNEEVQHASTGKVLFAYGCMCTGAALMALLALWI</sequence>
<dbReference type="GO" id="GO:0071578">
    <property type="term" value="P:zinc ion import across plasma membrane"/>
    <property type="evidence" value="ECO:0007669"/>
    <property type="project" value="TreeGrafter"/>
</dbReference>
<dbReference type="PANTHER" id="PTHR11040">
    <property type="entry name" value="ZINC/IRON TRANSPORTER"/>
    <property type="match status" value="1"/>
</dbReference>
<gene>
    <name evidence="7" type="ORF">SAPINGB_P004873</name>
</gene>
<feature type="compositionally biased region" description="Basic and acidic residues" evidence="5">
    <location>
        <begin position="202"/>
        <end position="212"/>
    </location>
</feature>
<dbReference type="AlphaFoldDB" id="A0A5E8C4U1"/>
<dbReference type="Pfam" id="PF02535">
    <property type="entry name" value="Zip"/>
    <property type="match status" value="1"/>
</dbReference>
<evidence type="ECO:0000313" key="7">
    <source>
        <dbReference type="EMBL" id="VVT56166.1"/>
    </source>
</evidence>
<dbReference type="RefSeq" id="XP_031855479.1">
    <property type="nucleotide sequence ID" value="XM_031999588.1"/>
</dbReference>
<evidence type="ECO:0000256" key="3">
    <source>
        <dbReference type="ARBA" id="ARBA00022989"/>
    </source>
</evidence>
<feature type="region of interest" description="Disordered" evidence="5">
    <location>
        <begin position="180"/>
        <end position="220"/>
    </location>
</feature>
<feature type="transmembrane region" description="Helical" evidence="6">
    <location>
        <begin position="387"/>
        <end position="407"/>
    </location>
</feature>
<accession>A0A5E8C4U1</accession>
<keyword evidence="8" id="KW-1185">Reference proteome</keyword>
<dbReference type="GO" id="GO:0000007">
    <property type="term" value="F:low-affinity zinc ion transmembrane transporter activity"/>
    <property type="evidence" value="ECO:0007669"/>
    <property type="project" value="TreeGrafter"/>
</dbReference>
<reference evidence="7 8" key="1">
    <citation type="submission" date="2019-09" db="EMBL/GenBank/DDBJ databases">
        <authorList>
            <person name="Brejova B."/>
        </authorList>
    </citation>
    <scope>NUCLEOTIDE SEQUENCE [LARGE SCALE GENOMIC DNA]</scope>
</reference>
<feature type="compositionally biased region" description="Polar residues" evidence="5">
    <location>
        <begin position="191"/>
        <end position="200"/>
    </location>
</feature>
<feature type="transmembrane region" description="Helical" evidence="6">
    <location>
        <begin position="323"/>
        <end position="346"/>
    </location>
</feature>
<feature type="transmembrane region" description="Helical" evidence="6">
    <location>
        <begin position="146"/>
        <end position="165"/>
    </location>
</feature>
<feature type="transmembrane region" description="Helical" evidence="6">
    <location>
        <begin position="73"/>
        <end position="92"/>
    </location>
</feature>
<name>A0A5E8C4U1_9ASCO</name>
<protein>
    <submittedName>
        <fullName evidence="7">Uncharacterized protein</fullName>
    </submittedName>
</protein>